<comment type="caution">
    <text evidence="1">The sequence shown here is derived from an EMBL/GenBank/DDBJ whole genome shotgun (WGS) entry which is preliminary data.</text>
</comment>
<dbReference type="EMBL" id="JASNWA010000010">
    <property type="protein sequence ID" value="KAK3168144.1"/>
    <property type="molecule type" value="Genomic_DNA"/>
</dbReference>
<keyword evidence="2" id="KW-1185">Reference proteome</keyword>
<evidence type="ECO:0000313" key="1">
    <source>
        <dbReference type="EMBL" id="KAK3168144.1"/>
    </source>
</evidence>
<gene>
    <name evidence="1" type="ORF">OEA41_004590</name>
</gene>
<name>A0AAE0DG05_9LECA</name>
<dbReference type="Proteomes" id="UP001276659">
    <property type="component" value="Unassembled WGS sequence"/>
</dbReference>
<reference evidence="1" key="1">
    <citation type="submission" date="2022-11" db="EMBL/GenBank/DDBJ databases">
        <title>Chromosomal genome sequence assembly and mating type (MAT) locus characterization of the leprose asexual lichenized fungus Lepraria neglecta (Nyl.) Erichsen.</title>
        <authorList>
            <person name="Allen J.L."/>
            <person name="Pfeffer B."/>
        </authorList>
    </citation>
    <scope>NUCLEOTIDE SEQUENCE</scope>
    <source>
        <strain evidence="1">Allen 5258</strain>
    </source>
</reference>
<protein>
    <submittedName>
        <fullName evidence="1">Uncharacterized protein</fullName>
    </submittedName>
</protein>
<proteinExistence type="predicted"/>
<dbReference type="AlphaFoldDB" id="A0AAE0DG05"/>
<organism evidence="1 2">
    <name type="scientific">Lepraria neglecta</name>
    <dbReference type="NCBI Taxonomy" id="209136"/>
    <lineage>
        <taxon>Eukaryota</taxon>
        <taxon>Fungi</taxon>
        <taxon>Dikarya</taxon>
        <taxon>Ascomycota</taxon>
        <taxon>Pezizomycotina</taxon>
        <taxon>Lecanoromycetes</taxon>
        <taxon>OSLEUM clade</taxon>
        <taxon>Lecanoromycetidae</taxon>
        <taxon>Lecanorales</taxon>
        <taxon>Lecanorineae</taxon>
        <taxon>Stereocaulaceae</taxon>
        <taxon>Lepraria</taxon>
    </lineage>
</organism>
<accession>A0AAE0DG05</accession>
<sequence>MLRELPRQAATTQQASAAIAKSLLPSSSSVSMVEHFDVAMFSIKNHQYNQHDKENSLAKSRYQMHISLRSLLVGHVRSQQAVVRREGGQADPGEDEKVG</sequence>
<evidence type="ECO:0000313" key="2">
    <source>
        <dbReference type="Proteomes" id="UP001276659"/>
    </source>
</evidence>